<proteinExistence type="predicted"/>
<dbReference type="GO" id="GO:0008800">
    <property type="term" value="F:beta-lactamase activity"/>
    <property type="evidence" value="ECO:0007669"/>
    <property type="project" value="InterPro"/>
</dbReference>
<evidence type="ECO:0000256" key="1">
    <source>
        <dbReference type="SAM" id="MobiDB-lite"/>
    </source>
</evidence>
<reference evidence="3 4" key="1">
    <citation type="submission" date="2016-11" db="EMBL/GenBank/DDBJ databases">
        <authorList>
            <person name="Varghese N."/>
            <person name="Submissions S."/>
        </authorList>
    </citation>
    <scope>NUCLEOTIDE SEQUENCE [LARGE SCALE GENOMIC DNA]</scope>
    <source>
        <strain evidence="3 4">DSM 19027</strain>
    </source>
</reference>
<accession>A0A1M6HWR8</accession>
<dbReference type="PANTHER" id="PTHR35333:SF3">
    <property type="entry name" value="BETA-LACTAMASE-TYPE TRANSPEPTIDASE FOLD CONTAINING PROTEIN"/>
    <property type="match status" value="1"/>
</dbReference>
<protein>
    <submittedName>
        <fullName evidence="3">Beta-lactamase class A</fullName>
    </submittedName>
</protein>
<name>A0A1M6HWR8_9FIRM</name>
<evidence type="ECO:0000313" key="4">
    <source>
        <dbReference type="Proteomes" id="UP000324781"/>
    </source>
</evidence>
<sequence>MPLKIIPAILIVTLIFPPIPGSSGKPGNTAFEAFSPHESSHQAQAGAIPTQADDWLKPSIQEEMPGVDPVESPPSHEPLPSVETQQPLPEAPLSTPANNVNPPAPEQGGSGQNPGAESAEPLHGAEGTAPPDVPQEECTAEEPSVITDSFPQADLSTVEYTIFKNEVLGIIKKAEQVSGIKTTYGVFVMDLVNNYTCGVNENLTRIDPYDNMLEGYFNSASVVKLFQGYILCDMMRRGELSAEETYYDAVTGRRFKLLNMIKTMISYSDNNYSNASLRLIGNQKSNEVLDRLGIHNSRIYGEMSGAIGYSRKNNLARYGTEKRCARITPRDTGLILYNVYVNRETDIYMKTIHEGLLGNIYNTRIPVGVSRVNRKYAVAHKTGTNSQLGIYNDAGIIYCKRPFILVVFTQSTTQKAGENFIRSLAEQLTRYFDGKA</sequence>
<gene>
    <name evidence="3" type="ORF">SAMN05444373_10365</name>
</gene>
<evidence type="ECO:0000313" key="3">
    <source>
        <dbReference type="EMBL" id="SHJ26487.1"/>
    </source>
</evidence>
<dbReference type="Gene3D" id="3.40.710.10">
    <property type="entry name" value="DD-peptidase/beta-lactamase superfamily"/>
    <property type="match status" value="1"/>
</dbReference>
<dbReference type="SUPFAM" id="SSF56601">
    <property type="entry name" value="beta-lactamase/transpeptidase-like"/>
    <property type="match status" value="1"/>
</dbReference>
<feature type="region of interest" description="Disordered" evidence="1">
    <location>
        <begin position="27"/>
        <end position="46"/>
    </location>
</feature>
<dbReference type="InterPro" id="IPR012338">
    <property type="entry name" value="Beta-lactam/transpept-like"/>
</dbReference>
<dbReference type="RefSeq" id="WP_188118473.1">
    <property type="nucleotide sequence ID" value="NZ_DAONMB010000010.1"/>
</dbReference>
<dbReference type="AlphaFoldDB" id="A0A1M6HWR8"/>
<feature type="domain" description="Beta-lactamase class A catalytic" evidence="2">
    <location>
        <begin position="216"/>
        <end position="409"/>
    </location>
</feature>
<dbReference type="GO" id="GO:0046677">
    <property type="term" value="P:response to antibiotic"/>
    <property type="evidence" value="ECO:0007669"/>
    <property type="project" value="InterPro"/>
</dbReference>
<feature type="region of interest" description="Disordered" evidence="1">
    <location>
        <begin position="63"/>
        <end position="149"/>
    </location>
</feature>
<dbReference type="EMBL" id="FQZP01000036">
    <property type="protein sequence ID" value="SHJ26487.1"/>
    <property type="molecule type" value="Genomic_DNA"/>
</dbReference>
<keyword evidence="4" id="KW-1185">Reference proteome</keyword>
<dbReference type="PANTHER" id="PTHR35333">
    <property type="entry name" value="BETA-LACTAMASE"/>
    <property type="match status" value="1"/>
</dbReference>
<dbReference type="InterPro" id="IPR000871">
    <property type="entry name" value="Beta-lactam_class-A"/>
</dbReference>
<dbReference type="Pfam" id="PF13354">
    <property type="entry name" value="Beta-lactamase2"/>
    <property type="match status" value="1"/>
</dbReference>
<evidence type="ECO:0000259" key="2">
    <source>
        <dbReference type="Pfam" id="PF13354"/>
    </source>
</evidence>
<organism evidence="3 4">
    <name type="scientific">Thermoclostridium caenicola</name>
    <dbReference type="NCBI Taxonomy" id="659425"/>
    <lineage>
        <taxon>Bacteria</taxon>
        <taxon>Bacillati</taxon>
        <taxon>Bacillota</taxon>
        <taxon>Clostridia</taxon>
        <taxon>Eubacteriales</taxon>
        <taxon>Oscillospiraceae</taxon>
        <taxon>Thermoclostridium</taxon>
    </lineage>
</organism>
<dbReference type="InterPro" id="IPR045155">
    <property type="entry name" value="Beta-lactam_cat"/>
</dbReference>
<dbReference type="GO" id="GO:0030655">
    <property type="term" value="P:beta-lactam antibiotic catabolic process"/>
    <property type="evidence" value="ECO:0007669"/>
    <property type="project" value="InterPro"/>
</dbReference>
<dbReference type="Proteomes" id="UP000324781">
    <property type="component" value="Unassembled WGS sequence"/>
</dbReference>